<dbReference type="GeneID" id="114251309"/>
<keyword evidence="1" id="KW-0472">Membrane</keyword>
<keyword evidence="2" id="KW-1185">Reference proteome</keyword>
<evidence type="ECO:0000313" key="2">
    <source>
        <dbReference type="Proteomes" id="UP000504629"/>
    </source>
</evidence>
<organism evidence="2 3">
    <name type="scientific">Bombyx mandarina</name>
    <name type="common">Wild silk moth</name>
    <name type="synonym">Wild silkworm</name>
    <dbReference type="NCBI Taxonomy" id="7092"/>
    <lineage>
        <taxon>Eukaryota</taxon>
        <taxon>Metazoa</taxon>
        <taxon>Ecdysozoa</taxon>
        <taxon>Arthropoda</taxon>
        <taxon>Hexapoda</taxon>
        <taxon>Insecta</taxon>
        <taxon>Pterygota</taxon>
        <taxon>Neoptera</taxon>
        <taxon>Endopterygota</taxon>
        <taxon>Lepidoptera</taxon>
        <taxon>Glossata</taxon>
        <taxon>Ditrysia</taxon>
        <taxon>Bombycoidea</taxon>
        <taxon>Bombycidae</taxon>
        <taxon>Bombycinae</taxon>
        <taxon>Bombyx</taxon>
    </lineage>
</organism>
<dbReference type="KEGG" id="bman:114251309"/>
<keyword evidence="1" id="KW-1133">Transmembrane helix</keyword>
<proteinExistence type="predicted"/>
<feature type="transmembrane region" description="Helical" evidence="1">
    <location>
        <begin position="27"/>
        <end position="51"/>
    </location>
</feature>
<accession>A0A6J2KH17</accession>
<dbReference type="RefSeq" id="XP_028041325.1">
    <property type="nucleotide sequence ID" value="XM_028185524.1"/>
</dbReference>
<sequence length="141" mass="15998">MCNIFSECGYTISNVTYILERLASCCALTAVVSCIVATLTIMLGVGVGLGYNYCFVDMKLNEVKPTTSTSTLAPRRRVFSENVHYNSEFVELERTQKPKRPTRSIKIQSTIVLSRRHWDSLPSLISKLKNRRKNFTLELLT</sequence>
<name>A0A6J2KH17_BOMMA</name>
<dbReference type="Proteomes" id="UP000504629">
    <property type="component" value="Unplaced"/>
</dbReference>
<keyword evidence="1" id="KW-0812">Transmembrane</keyword>
<protein>
    <submittedName>
        <fullName evidence="3">Uncharacterized protein LOC114251309</fullName>
    </submittedName>
</protein>
<dbReference type="OrthoDB" id="7491776at2759"/>
<evidence type="ECO:0000256" key="1">
    <source>
        <dbReference type="SAM" id="Phobius"/>
    </source>
</evidence>
<reference evidence="3" key="1">
    <citation type="submission" date="2025-08" db="UniProtKB">
        <authorList>
            <consortium name="RefSeq"/>
        </authorList>
    </citation>
    <scope>IDENTIFICATION</scope>
    <source>
        <tissue evidence="3">Silk gland</tissue>
    </source>
</reference>
<evidence type="ECO:0000313" key="3">
    <source>
        <dbReference type="RefSeq" id="XP_028041325.1"/>
    </source>
</evidence>
<gene>
    <name evidence="3" type="primary">LOC114251309</name>
</gene>
<dbReference type="AlphaFoldDB" id="A0A6J2KH17"/>